<dbReference type="EMBL" id="JBHSAY010000015">
    <property type="protein sequence ID" value="MFC4134546.1"/>
    <property type="molecule type" value="Genomic_DNA"/>
</dbReference>
<evidence type="ECO:0000313" key="1">
    <source>
        <dbReference type="EMBL" id="MFC4134546.1"/>
    </source>
</evidence>
<name>A0ABV8LU48_9ACTN</name>
<dbReference type="Proteomes" id="UP001595816">
    <property type="component" value="Unassembled WGS sequence"/>
</dbReference>
<keyword evidence="2" id="KW-1185">Reference proteome</keyword>
<sequence>MEIEALRQATLTMKDPLADGYRSLTEIRSAYRRSLTERDAIAAHLVREEGWTLSEVAHAIRGVRHHTDWAETIVTWTEPSGAVPDAERLLYPAQQTVEELRELHSLAAAKIQNSEEKPLAHEGDALERLMAEEGRLQQVRTFHDTAEAARDVVGANLVAHHGWRPRQVAALAGAEVPDITAAYEVARLSPPSEADTEYLLELAGLTDHLRAATAEQAARVELAKSRVSTAA</sequence>
<protein>
    <recommendedName>
        <fullName evidence="3">DUF222 domain-containing protein</fullName>
    </recommendedName>
</protein>
<comment type="caution">
    <text evidence="1">The sequence shown here is derived from an EMBL/GenBank/DDBJ whole genome shotgun (WGS) entry which is preliminary data.</text>
</comment>
<gene>
    <name evidence="1" type="ORF">ACFOZ4_28385</name>
</gene>
<evidence type="ECO:0008006" key="3">
    <source>
        <dbReference type="Google" id="ProtNLM"/>
    </source>
</evidence>
<reference evidence="2" key="1">
    <citation type="journal article" date="2019" name="Int. J. Syst. Evol. Microbiol.">
        <title>The Global Catalogue of Microorganisms (GCM) 10K type strain sequencing project: providing services to taxonomists for standard genome sequencing and annotation.</title>
        <authorList>
            <consortium name="The Broad Institute Genomics Platform"/>
            <consortium name="The Broad Institute Genome Sequencing Center for Infectious Disease"/>
            <person name="Wu L."/>
            <person name="Ma J."/>
        </authorList>
    </citation>
    <scope>NUCLEOTIDE SEQUENCE [LARGE SCALE GENOMIC DNA]</scope>
    <source>
        <strain evidence="2">CGMCC 4.7289</strain>
    </source>
</reference>
<organism evidence="1 2">
    <name type="scientific">Hamadaea flava</name>
    <dbReference type="NCBI Taxonomy" id="1742688"/>
    <lineage>
        <taxon>Bacteria</taxon>
        <taxon>Bacillati</taxon>
        <taxon>Actinomycetota</taxon>
        <taxon>Actinomycetes</taxon>
        <taxon>Micromonosporales</taxon>
        <taxon>Micromonosporaceae</taxon>
        <taxon>Hamadaea</taxon>
    </lineage>
</organism>
<proteinExistence type="predicted"/>
<dbReference type="RefSeq" id="WP_253761305.1">
    <property type="nucleotide sequence ID" value="NZ_JAMZDZ010000001.1"/>
</dbReference>
<accession>A0ABV8LU48</accession>
<evidence type="ECO:0000313" key="2">
    <source>
        <dbReference type="Proteomes" id="UP001595816"/>
    </source>
</evidence>